<dbReference type="Gene3D" id="3.90.50.10">
    <property type="entry name" value="Photosynthetic Reaction Center, subunit H, domain 2"/>
    <property type="match status" value="1"/>
</dbReference>
<organism evidence="3 4">
    <name type="scientific">Cryptosporangium minutisporangium</name>
    <dbReference type="NCBI Taxonomy" id="113569"/>
    <lineage>
        <taxon>Bacteria</taxon>
        <taxon>Bacillati</taxon>
        <taxon>Actinomycetota</taxon>
        <taxon>Actinomycetes</taxon>
        <taxon>Cryptosporangiales</taxon>
        <taxon>Cryptosporangiaceae</taxon>
        <taxon>Cryptosporangium</taxon>
    </lineage>
</organism>
<feature type="compositionally biased region" description="Pro residues" evidence="1">
    <location>
        <begin position="187"/>
        <end position="199"/>
    </location>
</feature>
<comment type="caution">
    <text evidence="3">The sequence shown here is derived from an EMBL/GenBank/DDBJ whole genome shotgun (WGS) entry which is preliminary data.</text>
</comment>
<feature type="domain" description="PRC-barrel" evidence="2">
    <location>
        <begin position="10"/>
        <end position="74"/>
    </location>
</feature>
<dbReference type="EMBL" id="BAAAYN010000064">
    <property type="protein sequence ID" value="GAA3397363.1"/>
    <property type="molecule type" value="Genomic_DNA"/>
</dbReference>
<feature type="compositionally biased region" description="Basic and acidic residues" evidence="1">
    <location>
        <begin position="263"/>
        <end position="272"/>
    </location>
</feature>
<dbReference type="Pfam" id="PF05239">
    <property type="entry name" value="PRC"/>
    <property type="match status" value="1"/>
</dbReference>
<feature type="compositionally biased region" description="Gly residues" evidence="1">
    <location>
        <begin position="230"/>
        <end position="240"/>
    </location>
</feature>
<feature type="compositionally biased region" description="Pro residues" evidence="1">
    <location>
        <begin position="364"/>
        <end position="376"/>
    </location>
</feature>
<evidence type="ECO:0000259" key="2">
    <source>
        <dbReference type="Pfam" id="PF05239"/>
    </source>
</evidence>
<protein>
    <recommendedName>
        <fullName evidence="2">PRC-barrel domain-containing protein</fullName>
    </recommendedName>
</protein>
<dbReference type="SUPFAM" id="SSF50346">
    <property type="entry name" value="PRC-barrel domain"/>
    <property type="match status" value="1"/>
</dbReference>
<feature type="compositionally biased region" description="Pro residues" evidence="1">
    <location>
        <begin position="277"/>
        <end position="286"/>
    </location>
</feature>
<evidence type="ECO:0000313" key="3">
    <source>
        <dbReference type="EMBL" id="GAA3397363.1"/>
    </source>
</evidence>
<dbReference type="InterPro" id="IPR027275">
    <property type="entry name" value="PRC-brl_dom"/>
</dbReference>
<dbReference type="InterPro" id="IPR014747">
    <property type="entry name" value="Bac_photo_RC_H_C"/>
</dbReference>
<feature type="compositionally biased region" description="Low complexity" evidence="1">
    <location>
        <begin position="287"/>
        <end position="297"/>
    </location>
</feature>
<evidence type="ECO:0000256" key="1">
    <source>
        <dbReference type="SAM" id="MobiDB-lite"/>
    </source>
</evidence>
<evidence type="ECO:0000313" key="4">
    <source>
        <dbReference type="Proteomes" id="UP001501676"/>
    </source>
</evidence>
<accession>A0ABP6TAB8</accession>
<proteinExistence type="predicted"/>
<name>A0ABP6TAB8_9ACTN</name>
<keyword evidence="4" id="KW-1185">Reference proteome</keyword>
<reference evidence="4" key="1">
    <citation type="journal article" date="2019" name="Int. J. Syst. Evol. Microbiol.">
        <title>The Global Catalogue of Microorganisms (GCM) 10K type strain sequencing project: providing services to taxonomists for standard genome sequencing and annotation.</title>
        <authorList>
            <consortium name="The Broad Institute Genomics Platform"/>
            <consortium name="The Broad Institute Genome Sequencing Center for Infectious Disease"/>
            <person name="Wu L."/>
            <person name="Ma J."/>
        </authorList>
    </citation>
    <scope>NUCLEOTIDE SEQUENCE [LARGE SCALE GENOMIC DNA]</scope>
    <source>
        <strain evidence="4">JCM 9458</strain>
    </source>
</reference>
<sequence length="425" mass="42919">MLTHEHAQALVHATAYDQAGSKLGKIGQVYLDNRTQAPEWVTVHTGLFGTKESFVPVGDAELDGDRLRLPYDKQLIKTAPDLDPAGPFGGLTPEQERDLYRHYGVEPPAPPVVSDAIDPDTGRISSFGPATALDGLADDTPHGADGGTAPRPARPEPPLDDPFTDSFVAPTSPAGVMPPLEGFPASDPFPPRETFPPREPFPRGTGPGTVPPAPEPGPHSAGSPGPGSPGPGSSGLGSSGLGSSSLGSSGAPTQERFGPHAPEASRDEDARRFPAAPGLPFPPVSPAAPTAPTSPAAPGGPGARYGLDTPSGQGSRTGERTHTGQGRPDGHGLGASDGDAPGAQPERTDPLGSGPVLLDFRPVTLPPTPTPTPIPTPSASGAAAGDGEGAGSAADPDQAAATSPLVPLYPSGPAGHVGRHRSPRR</sequence>
<feature type="compositionally biased region" description="Low complexity" evidence="1">
    <location>
        <begin position="391"/>
        <end position="404"/>
    </location>
</feature>
<gene>
    <name evidence="3" type="ORF">GCM10020369_77350</name>
</gene>
<dbReference type="Proteomes" id="UP001501676">
    <property type="component" value="Unassembled WGS sequence"/>
</dbReference>
<dbReference type="InterPro" id="IPR011033">
    <property type="entry name" value="PRC_barrel-like_sf"/>
</dbReference>
<feature type="compositionally biased region" description="Low complexity" evidence="1">
    <location>
        <begin position="241"/>
        <end position="252"/>
    </location>
</feature>
<feature type="region of interest" description="Disordered" evidence="1">
    <location>
        <begin position="103"/>
        <end position="425"/>
    </location>
</feature>